<protein>
    <submittedName>
        <fullName evidence="2">Flavin-dependent dehydrogenase</fullName>
    </submittedName>
</protein>
<proteinExistence type="predicted"/>
<dbReference type="PRINTS" id="PR00420">
    <property type="entry name" value="RNGMNOXGNASE"/>
</dbReference>
<evidence type="ECO:0000313" key="3">
    <source>
        <dbReference type="Proteomes" id="UP000295499"/>
    </source>
</evidence>
<keyword evidence="3" id="KW-1185">Reference proteome</keyword>
<feature type="domain" description="FAD-binding" evidence="1">
    <location>
        <begin position="5"/>
        <end position="308"/>
    </location>
</feature>
<accession>A0A4R6IPV0</accession>
<dbReference type="OrthoDB" id="1142316at2"/>
<dbReference type="GO" id="GO:0071949">
    <property type="term" value="F:FAD binding"/>
    <property type="evidence" value="ECO:0007669"/>
    <property type="project" value="InterPro"/>
</dbReference>
<comment type="caution">
    <text evidence="2">The sequence shown here is derived from an EMBL/GenBank/DDBJ whole genome shotgun (WGS) entry which is preliminary data.</text>
</comment>
<reference evidence="2 3" key="1">
    <citation type="submission" date="2019-03" db="EMBL/GenBank/DDBJ databases">
        <title>Genomic Encyclopedia of Archaeal and Bacterial Type Strains, Phase II (KMG-II): from individual species to whole genera.</title>
        <authorList>
            <person name="Goeker M."/>
        </authorList>
    </citation>
    <scope>NUCLEOTIDE SEQUENCE [LARGE SCALE GENOMIC DNA]</scope>
    <source>
        <strain evidence="2 3">DSM 19034</strain>
    </source>
</reference>
<sequence>MESNTDVLIIGGGLAGLSCALHLLRQGIHVRLIEKTSYPQHKVCGEYISNEVLPYLQWLDADPAELSPSQISRIQLSTQSGKVISTTLPLGGFGVSRFLLDHFLAEKAVLQGCRLEHDTVTAVDYQKDEFTVDTLHGKRYTAGFVIGAYGKRDGLDQKLTRNFIQNKSPWLAVKSHYTGDFANDLVALHHFNGGYCGVSKVEDELINICYLVHYSSFKRFKDIQAHQQEVLYQNEHLKTIFETSRMVFDKPLTISQISFQPREQVYQHIFMIGDTAGLIHPLCGNGMSMAIHSAKLLAELLTSHLKEKQFSRHQLEQAYTKSWQHNFRTRMQMGRVLSKIAGNQKTAELLLEGLIKFPSALRPIIRLTHGKPLAI</sequence>
<dbReference type="Proteomes" id="UP000295499">
    <property type="component" value="Unassembled WGS sequence"/>
</dbReference>
<dbReference type="PANTHER" id="PTHR42685:SF22">
    <property type="entry name" value="CONDITIONED MEDIUM FACTOR RECEPTOR 1"/>
    <property type="match status" value="1"/>
</dbReference>
<dbReference type="RefSeq" id="WP_133552227.1">
    <property type="nucleotide sequence ID" value="NZ_SNWM01000001.1"/>
</dbReference>
<dbReference type="Gene3D" id="3.50.50.60">
    <property type="entry name" value="FAD/NAD(P)-binding domain"/>
    <property type="match status" value="1"/>
</dbReference>
<dbReference type="EMBL" id="SNWM01000001">
    <property type="protein sequence ID" value="TDO24332.1"/>
    <property type="molecule type" value="Genomic_DNA"/>
</dbReference>
<evidence type="ECO:0000259" key="1">
    <source>
        <dbReference type="Pfam" id="PF01494"/>
    </source>
</evidence>
<dbReference type="PANTHER" id="PTHR42685">
    <property type="entry name" value="GERANYLGERANYL DIPHOSPHATE REDUCTASE"/>
    <property type="match status" value="1"/>
</dbReference>
<name>A0A4R6IPV0_9SPHI</name>
<evidence type="ECO:0000313" key="2">
    <source>
        <dbReference type="EMBL" id="TDO24332.1"/>
    </source>
</evidence>
<dbReference type="InterPro" id="IPR002938">
    <property type="entry name" value="FAD-bd"/>
</dbReference>
<gene>
    <name evidence="2" type="ORF">CLV32_0621</name>
</gene>
<dbReference type="Pfam" id="PF01494">
    <property type="entry name" value="FAD_binding_3"/>
    <property type="match status" value="1"/>
</dbReference>
<organism evidence="2 3">
    <name type="scientific">Pedobacter duraquae</name>
    <dbReference type="NCBI Taxonomy" id="425511"/>
    <lineage>
        <taxon>Bacteria</taxon>
        <taxon>Pseudomonadati</taxon>
        <taxon>Bacteroidota</taxon>
        <taxon>Sphingobacteriia</taxon>
        <taxon>Sphingobacteriales</taxon>
        <taxon>Sphingobacteriaceae</taxon>
        <taxon>Pedobacter</taxon>
    </lineage>
</organism>
<dbReference type="AlphaFoldDB" id="A0A4R6IPV0"/>
<dbReference type="InterPro" id="IPR036188">
    <property type="entry name" value="FAD/NAD-bd_sf"/>
</dbReference>
<dbReference type="SUPFAM" id="SSF51905">
    <property type="entry name" value="FAD/NAD(P)-binding domain"/>
    <property type="match status" value="1"/>
</dbReference>
<dbReference type="InterPro" id="IPR050407">
    <property type="entry name" value="Geranylgeranyl_reductase"/>
</dbReference>